<organism evidence="1 2">
    <name type="scientific">Romanomermis culicivorax</name>
    <name type="common">Nematode worm</name>
    <dbReference type="NCBI Taxonomy" id="13658"/>
    <lineage>
        <taxon>Eukaryota</taxon>
        <taxon>Metazoa</taxon>
        <taxon>Ecdysozoa</taxon>
        <taxon>Nematoda</taxon>
        <taxon>Enoplea</taxon>
        <taxon>Dorylaimia</taxon>
        <taxon>Mermithida</taxon>
        <taxon>Mermithoidea</taxon>
        <taxon>Mermithidae</taxon>
        <taxon>Romanomermis</taxon>
    </lineage>
</organism>
<name>A0A915HIY7_ROMCU</name>
<reference evidence="2" key="1">
    <citation type="submission" date="2022-11" db="UniProtKB">
        <authorList>
            <consortium name="WormBaseParasite"/>
        </authorList>
    </citation>
    <scope>IDENTIFICATION</scope>
</reference>
<keyword evidence="1" id="KW-1185">Reference proteome</keyword>
<protein>
    <submittedName>
        <fullName evidence="2">Uncharacterized protein</fullName>
    </submittedName>
</protein>
<dbReference type="WBParaSite" id="nRc.2.0.1.t01963-RA">
    <property type="protein sequence ID" value="nRc.2.0.1.t01963-RA"/>
    <property type="gene ID" value="nRc.2.0.1.g01963"/>
</dbReference>
<dbReference type="AlphaFoldDB" id="A0A915HIY7"/>
<sequence length="104" mass="11448">MDNSASHYHGGTKDCQQRQVNVEPKGHRSTSVGYTVRQNLTFTIGDGPAYASLCPTYGSANSTASEKFDAVNDAIDACPECWRLPVRGTFTDVLLPWMLHPQRC</sequence>
<evidence type="ECO:0000313" key="2">
    <source>
        <dbReference type="WBParaSite" id="nRc.2.0.1.t01963-RA"/>
    </source>
</evidence>
<dbReference type="Proteomes" id="UP000887565">
    <property type="component" value="Unplaced"/>
</dbReference>
<proteinExistence type="predicted"/>
<evidence type="ECO:0000313" key="1">
    <source>
        <dbReference type="Proteomes" id="UP000887565"/>
    </source>
</evidence>
<accession>A0A915HIY7</accession>